<proteinExistence type="predicted"/>
<sequence length="81" mass="8539">MAGVGSLPERSEVRGRSFSPWIDRSSLILFAAGAVIAVPEIASFLEQWLGGTAMIATVCGLVILVPILATSLGKLVVRMQL</sequence>
<evidence type="ECO:0000256" key="1">
    <source>
        <dbReference type="SAM" id="Phobius"/>
    </source>
</evidence>
<keyword evidence="1" id="KW-0472">Membrane</keyword>
<dbReference type="AlphaFoldDB" id="A0A381RM58"/>
<protein>
    <submittedName>
        <fullName evidence="2">Uncharacterized protein</fullName>
    </submittedName>
</protein>
<gene>
    <name evidence="2" type="ORF">METZ01_LOCUS43851</name>
</gene>
<name>A0A381RM58_9ZZZZ</name>
<organism evidence="2">
    <name type="scientific">marine metagenome</name>
    <dbReference type="NCBI Taxonomy" id="408172"/>
    <lineage>
        <taxon>unclassified sequences</taxon>
        <taxon>metagenomes</taxon>
        <taxon>ecological metagenomes</taxon>
    </lineage>
</organism>
<accession>A0A381RM58</accession>
<reference evidence="2" key="1">
    <citation type="submission" date="2018-05" db="EMBL/GenBank/DDBJ databases">
        <authorList>
            <person name="Lanie J.A."/>
            <person name="Ng W.-L."/>
            <person name="Kazmierczak K.M."/>
            <person name="Andrzejewski T.M."/>
            <person name="Davidsen T.M."/>
            <person name="Wayne K.J."/>
            <person name="Tettelin H."/>
            <person name="Glass J.I."/>
            <person name="Rusch D."/>
            <person name="Podicherti R."/>
            <person name="Tsui H.-C.T."/>
            <person name="Winkler M.E."/>
        </authorList>
    </citation>
    <scope>NUCLEOTIDE SEQUENCE</scope>
</reference>
<keyword evidence="1" id="KW-0812">Transmembrane</keyword>
<feature type="transmembrane region" description="Helical" evidence="1">
    <location>
        <begin position="21"/>
        <end position="42"/>
    </location>
</feature>
<dbReference type="EMBL" id="UINC01001940">
    <property type="protein sequence ID" value="SUZ90997.1"/>
    <property type="molecule type" value="Genomic_DNA"/>
</dbReference>
<feature type="transmembrane region" description="Helical" evidence="1">
    <location>
        <begin position="48"/>
        <end position="69"/>
    </location>
</feature>
<keyword evidence="1" id="KW-1133">Transmembrane helix</keyword>
<evidence type="ECO:0000313" key="2">
    <source>
        <dbReference type="EMBL" id="SUZ90997.1"/>
    </source>
</evidence>